<evidence type="ECO:0000256" key="1">
    <source>
        <dbReference type="ARBA" id="ARBA00004141"/>
    </source>
</evidence>
<name>A0A183ISA9_9BILA</name>
<sequence>MTIMIYRAGPQVVLLLVIFSLSLSGLVLLYLNCPPLNASEKQYLRLPRCLHEAKLLGHVLVKYRTDHFYVVYGGMFLTYIFLQSFAIPGSIFLSVLSGYLFSFLSALLLICTVRQGDDDLAIFFTSCVMLI</sequence>
<feature type="transmembrane region" description="Helical" evidence="6">
    <location>
        <begin position="68"/>
        <end position="85"/>
    </location>
</feature>
<keyword evidence="2 6" id="KW-0812">Transmembrane</keyword>
<evidence type="ECO:0000256" key="2">
    <source>
        <dbReference type="ARBA" id="ARBA00022692"/>
    </source>
</evidence>
<feature type="transmembrane region" description="Helical" evidence="6">
    <location>
        <begin position="12"/>
        <end position="31"/>
    </location>
</feature>
<comment type="subcellular location">
    <subcellularLocation>
        <location evidence="1">Membrane</location>
        <topology evidence="1">Multi-pass membrane protein</topology>
    </subcellularLocation>
</comment>
<protein>
    <submittedName>
        <fullName evidence="9">Transmembrane protein 41A</fullName>
    </submittedName>
</protein>
<keyword evidence="4 6" id="KW-0472">Membrane</keyword>
<proteinExistence type="inferred from homology"/>
<dbReference type="OrthoDB" id="3364966at2759"/>
<dbReference type="GO" id="GO:0005789">
    <property type="term" value="C:endoplasmic reticulum membrane"/>
    <property type="evidence" value="ECO:0007669"/>
    <property type="project" value="TreeGrafter"/>
</dbReference>
<dbReference type="InterPro" id="IPR045014">
    <property type="entry name" value="TM41A/B"/>
</dbReference>
<accession>A0A183ISA9</accession>
<feature type="transmembrane region" description="Helical" evidence="6">
    <location>
        <begin position="91"/>
        <end position="113"/>
    </location>
</feature>
<dbReference type="PANTHER" id="PTHR43220">
    <property type="match status" value="1"/>
</dbReference>
<evidence type="ECO:0000313" key="7">
    <source>
        <dbReference type="EMBL" id="VDP10186.1"/>
    </source>
</evidence>
<dbReference type="GO" id="GO:0000045">
    <property type="term" value="P:autophagosome assembly"/>
    <property type="evidence" value="ECO:0007669"/>
    <property type="project" value="TreeGrafter"/>
</dbReference>
<organism evidence="9">
    <name type="scientific">Soboliphyme baturini</name>
    <dbReference type="NCBI Taxonomy" id="241478"/>
    <lineage>
        <taxon>Eukaryota</taxon>
        <taxon>Metazoa</taxon>
        <taxon>Ecdysozoa</taxon>
        <taxon>Nematoda</taxon>
        <taxon>Enoplea</taxon>
        <taxon>Dorylaimia</taxon>
        <taxon>Dioctophymatida</taxon>
        <taxon>Dioctophymatoidea</taxon>
        <taxon>Soboliphymatidae</taxon>
        <taxon>Soboliphyme</taxon>
    </lineage>
</organism>
<evidence type="ECO:0000256" key="3">
    <source>
        <dbReference type="ARBA" id="ARBA00022989"/>
    </source>
</evidence>
<evidence type="ECO:0000256" key="6">
    <source>
        <dbReference type="SAM" id="Phobius"/>
    </source>
</evidence>
<keyword evidence="8" id="KW-1185">Reference proteome</keyword>
<dbReference type="Proteomes" id="UP000270296">
    <property type="component" value="Unassembled WGS sequence"/>
</dbReference>
<dbReference type="PANTHER" id="PTHR43220:SF18">
    <property type="entry name" value="TRANSMEMBRANE PROTEIN 41B"/>
    <property type="match status" value="1"/>
</dbReference>
<evidence type="ECO:0000256" key="5">
    <source>
        <dbReference type="ARBA" id="ARBA00025797"/>
    </source>
</evidence>
<evidence type="ECO:0000313" key="8">
    <source>
        <dbReference type="Proteomes" id="UP000270296"/>
    </source>
</evidence>
<dbReference type="AlphaFoldDB" id="A0A183ISA9"/>
<evidence type="ECO:0000313" key="9">
    <source>
        <dbReference type="WBParaSite" id="SBAD_0000676001-mRNA-1"/>
    </source>
</evidence>
<reference evidence="9" key="1">
    <citation type="submission" date="2016-06" db="UniProtKB">
        <authorList>
            <consortium name="WormBaseParasite"/>
        </authorList>
    </citation>
    <scope>IDENTIFICATION</scope>
</reference>
<keyword evidence="3 6" id="KW-1133">Transmembrane helix</keyword>
<reference evidence="7 8" key="2">
    <citation type="submission" date="2018-11" db="EMBL/GenBank/DDBJ databases">
        <authorList>
            <consortium name="Pathogen Informatics"/>
        </authorList>
    </citation>
    <scope>NUCLEOTIDE SEQUENCE [LARGE SCALE GENOMIC DNA]</scope>
</reference>
<dbReference type="WBParaSite" id="SBAD_0000676001-mRNA-1">
    <property type="protein sequence ID" value="SBAD_0000676001-mRNA-1"/>
    <property type="gene ID" value="SBAD_0000676001"/>
</dbReference>
<gene>
    <name evidence="7" type="ORF">SBAD_LOCUS6506</name>
</gene>
<comment type="similarity">
    <text evidence="5">Belongs to the TMEM41 family.</text>
</comment>
<evidence type="ECO:0000256" key="4">
    <source>
        <dbReference type="ARBA" id="ARBA00023136"/>
    </source>
</evidence>
<dbReference type="EMBL" id="UZAM01009813">
    <property type="protein sequence ID" value="VDP10186.1"/>
    <property type="molecule type" value="Genomic_DNA"/>
</dbReference>